<evidence type="ECO:0000256" key="1">
    <source>
        <dbReference type="SAM" id="MobiDB-lite"/>
    </source>
</evidence>
<name>A0ABP8RKI3_9PSEU</name>
<feature type="region of interest" description="Disordered" evidence="1">
    <location>
        <begin position="33"/>
        <end position="69"/>
    </location>
</feature>
<evidence type="ECO:0000313" key="3">
    <source>
        <dbReference type="EMBL" id="GAA4540826.1"/>
    </source>
</evidence>
<accession>A0ABP8RKI3</accession>
<proteinExistence type="predicted"/>
<evidence type="ECO:0000256" key="2">
    <source>
        <dbReference type="SAM" id="Phobius"/>
    </source>
</evidence>
<sequence length="69" mass="7536">MSVGGWIAVGVVAWVAIALLVAVLVGRMVRMRDRQVPADPMPRPTRPAESDSAWPHGTPRTPEPRRPRG</sequence>
<keyword evidence="2" id="KW-0472">Membrane</keyword>
<protein>
    <submittedName>
        <fullName evidence="3">Uncharacterized protein</fullName>
    </submittedName>
</protein>
<keyword evidence="2" id="KW-1133">Transmembrane helix</keyword>
<keyword evidence="4" id="KW-1185">Reference proteome</keyword>
<organism evidence="3 4">
    <name type="scientific">Pseudonocardia xishanensis</name>
    <dbReference type="NCBI Taxonomy" id="630995"/>
    <lineage>
        <taxon>Bacteria</taxon>
        <taxon>Bacillati</taxon>
        <taxon>Actinomycetota</taxon>
        <taxon>Actinomycetes</taxon>
        <taxon>Pseudonocardiales</taxon>
        <taxon>Pseudonocardiaceae</taxon>
        <taxon>Pseudonocardia</taxon>
    </lineage>
</organism>
<keyword evidence="2" id="KW-0812">Transmembrane</keyword>
<dbReference type="Proteomes" id="UP001501598">
    <property type="component" value="Unassembled WGS sequence"/>
</dbReference>
<comment type="caution">
    <text evidence="3">The sequence shown here is derived from an EMBL/GenBank/DDBJ whole genome shotgun (WGS) entry which is preliminary data.</text>
</comment>
<reference evidence="4" key="1">
    <citation type="journal article" date="2019" name="Int. J. Syst. Evol. Microbiol.">
        <title>The Global Catalogue of Microorganisms (GCM) 10K type strain sequencing project: providing services to taxonomists for standard genome sequencing and annotation.</title>
        <authorList>
            <consortium name="The Broad Institute Genomics Platform"/>
            <consortium name="The Broad Institute Genome Sequencing Center for Infectious Disease"/>
            <person name="Wu L."/>
            <person name="Ma J."/>
        </authorList>
    </citation>
    <scope>NUCLEOTIDE SEQUENCE [LARGE SCALE GENOMIC DNA]</scope>
    <source>
        <strain evidence="4">JCM 17906</strain>
    </source>
</reference>
<dbReference type="EMBL" id="BAABGT010000022">
    <property type="protein sequence ID" value="GAA4540826.1"/>
    <property type="molecule type" value="Genomic_DNA"/>
</dbReference>
<evidence type="ECO:0000313" key="4">
    <source>
        <dbReference type="Proteomes" id="UP001501598"/>
    </source>
</evidence>
<feature type="transmembrane region" description="Helical" evidence="2">
    <location>
        <begin position="6"/>
        <end position="25"/>
    </location>
</feature>
<gene>
    <name evidence="3" type="ORF">GCM10023175_13940</name>
</gene>
<dbReference type="RefSeq" id="WP_345413887.1">
    <property type="nucleotide sequence ID" value="NZ_BAABGT010000022.1"/>
</dbReference>